<gene>
    <name evidence="1" type="ORF">OEA41_000513</name>
</gene>
<dbReference type="EMBL" id="JASNWA010000003">
    <property type="protein sequence ID" value="KAK3178378.1"/>
    <property type="molecule type" value="Genomic_DNA"/>
</dbReference>
<proteinExistence type="predicted"/>
<organism evidence="1 2">
    <name type="scientific">Lepraria neglecta</name>
    <dbReference type="NCBI Taxonomy" id="209136"/>
    <lineage>
        <taxon>Eukaryota</taxon>
        <taxon>Fungi</taxon>
        <taxon>Dikarya</taxon>
        <taxon>Ascomycota</taxon>
        <taxon>Pezizomycotina</taxon>
        <taxon>Lecanoromycetes</taxon>
        <taxon>OSLEUM clade</taxon>
        <taxon>Lecanoromycetidae</taxon>
        <taxon>Lecanorales</taxon>
        <taxon>Lecanorineae</taxon>
        <taxon>Stereocaulaceae</taxon>
        <taxon>Lepraria</taxon>
    </lineage>
</organism>
<dbReference type="Proteomes" id="UP001276659">
    <property type="component" value="Unassembled WGS sequence"/>
</dbReference>
<sequence>MPNGIVVYSNAPVASFSLLRSNLIKAKGSRPRLNARLRRFQYPFRENTLVKLLATVSNIRDNLNLALNALKSDTISKLLQKLSILDGKVDAVTSTSNPSLADILARLTTFRDHQEQQASTPLQPDILDALNIAIDALGHRSVTTLQTLVDLNTKVESMMDISPDKSAEISE</sequence>
<name>A0AAE0DRE5_9LECA</name>
<evidence type="ECO:0000313" key="1">
    <source>
        <dbReference type="EMBL" id="KAK3178378.1"/>
    </source>
</evidence>
<dbReference type="AlphaFoldDB" id="A0AAE0DRE5"/>
<evidence type="ECO:0000313" key="2">
    <source>
        <dbReference type="Proteomes" id="UP001276659"/>
    </source>
</evidence>
<reference evidence="1" key="1">
    <citation type="submission" date="2022-11" db="EMBL/GenBank/DDBJ databases">
        <title>Chromosomal genome sequence assembly and mating type (MAT) locus characterization of the leprose asexual lichenized fungus Lepraria neglecta (Nyl.) Erichsen.</title>
        <authorList>
            <person name="Allen J.L."/>
            <person name="Pfeffer B."/>
        </authorList>
    </citation>
    <scope>NUCLEOTIDE SEQUENCE</scope>
    <source>
        <strain evidence="1">Allen 5258</strain>
    </source>
</reference>
<comment type="caution">
    <text evidence="1">The sequence shown here is derived from an EMBL/GenBank/DDBJ whole genome shotgun (WGS) entry which is preliminary data.</text>
</comment>
<keyword evidence="2" id="KW-1185">Reference proteome</keyword>
<protein>
    <submittedName>
        <fullName evidence="1">Uncharacterized protein</fullName>
    </submittedName>
</protein>
<accession>A0AAE0DRE5</accession>